<sequence length="236" mass="25450">MTRRYFVPDLPRDGGIVSLSDEESRHASRVMRLQPDDEIELFDGAGWQSVASVAAIDKRSCTVSSMPPELVDRESGRPCSLAIAMPKGDRAKELVERLAELGVRHLVPLVCERTQRPPSAAMVTKLRRVVIESCKQSGRNILMDVAEPVGFSQFLDSLDDGPATARWVAHPGGRLLSSVCADAQSGAMVVIGPEGGLSDLEVSRARKAGFEPVGLGPRIYRIETAACLVAARLADC</sequence>
<evidence type="ECO:0000256" key="1">
    <source>
        <dbReference type="ARBA" id="ARBA00004496"/>
    </source>
</evidence>
<evidence type="ECO:0000313" key="13">
    <source>
        <dbReference type="EMBL" id="MDM4016638.1"/>
    </source>
</evidence>
<dbReference type="InterPro" id="IPR006700">
    <property type="entry name" value="RsmE"/>
</dbReference>
<name>A0ABT7PJH2_9BACT</name>
<dbReference type="NCBIfam" id="TIGR00046">
    <property type="entry name" value="RsmE family RNA methyltransferase"/>
    <property type="match status" value="1"/>
</dbReference>
<comment type="similarity">
    <text evidence="2 10">Belongs to the RNA methyltransferase RsmE family.</text>
</comment>
<dbReference type="GO" id="GO:0032259">
    <property type="term" value="P:methylation"/>
    <property type="evidence" value="ECO:0007669"/>
    <property type="project" value="UniProtKB-KW"/>
</dbReference>
<dbReference type="PANTHER" id="PTHR30027">
    <property type="entry name" value="RIBOSOMAL RNA SMALL SUBUNIT METHYLTRANSFERASE E"/>
    <property type="match status" value="1"/>
</dbReference>
<evidence type="ECO:0000256" key="8">
    <source>
        <dbReference type="ARBA" id="ARBA00025699"/>
    </source>
</evidence>
<proteinExistence type="inferred from homology"/>
<dbReference type="InterPro" id="IPR046887">
    <property type="entry name" value="RsmE_PUA-like"/>
</dbReference>
<dbReference type="EC" id="2.1.1.193" evidence="10"/>
<dbReference type="Pfam" id="PF20260">
    <property type="entry name" value="PUA_4"/>
    <property type="match status" value="1"/>
</dbReference>
<comment type="catalytic activity">
    <reaction evidence="9 10">
        <text>uridine(1498) in 16S rRNA + S-adenosyl-L-methionine = N(3)-methyluridine(1498) in 16S rRNA + S-adenosyl-L-homocysteine + H(+)</text>
        <dbReference type="Rhea" id="RHEA:42920"/>
        <dbReference type="Rhea" id="RHEA-COMP:10283"/>
        <dbReference type="Rhea" id="RHEA-COMP:10284"/>
        <dbReference type="ChEBI" id="CHEBI:15378"/>
        <dbReference type="ChEBI" id="CHEBI:57856"/>
        <dbReference type="ChEBI" id="CHEBI:59789"/>
        <dbReference type="ChEBI" id="CHEBI:65315"/>
        <dbReference type="ChEBI" id="CHEBI:74502"/>
        <dbReference type="EC" id="2.1.1.193"/>
    </reaction>
</comment>
<dbReference type="InterPro" id="IPR015947">
    <property type="entry name" value="PUA-like_sf"/>
</dbReference>
<keyword evidence="6 10" id="KW-0808">Transferase</keyword>
<dbReference type="SUPFAM" id="SSF75217">
    <property type="entry name" value="alpha/beta knot"/>
    <property type="match status" value="1"/>
</dbReference>
<comment type="subcellular location">
    <subcellularLocation>
        <location evidence="1 10">Cytoplasm</location>
    </subcellularLocation>
</comment>
<evidence type="ECO:0000256" key="6">
    <source>
        <dbReference type="ARBA" id="ARBA00022679"/>
    </source>
</evidence>
<dbReference type="PANTHER" id="PTHR30027:SF3">
    <property type="entry name" value="16S RRNA (URACIL(1498)-N(3))-METHYLTRANSFERASE"/>
    <property type="match status" value="1"/>
</dbReference>
<organism evidence="13 14">
    <name type="scientific">Roseiconus lacunae</name>
    <dbReference type="NCBI Taxonomy" id="2605694"/>
    <lineage>
        <taxon>Bacteria</taxon>
        <taxon>Pseudomonadati</taxon>
        <taxon>Planctomycetota</taxon>
        <taxon>Planctomycetia</taxon>
        <taxon>Pirellulales</taxon>
        <taxon>Pirellulaceae</taxon>
        <taxon>Roseiconus</taxon>
    </lineage>
</organism>
<keyword evidence="7 10" id="KW-0949">S-adenosyl-L-methionine</keyword>
<evidence type="ECO:0000259" key="12">
    <source>
        <dbReference type="Pfam" id="PF20260"/>
    </source>
</evidence>
<evidence type="ECO:0000256" key="10">
    <source>
        <dbReference type="PIRNR" id="PIRNR015601"/>
    </source>
</evidence>
<dbReference type="RefSeq" id="WP_149496885.1">
    <property type="nucleotide sequence ID" value="NZ_CP141221.1"/>
</dbReference>
<evidence type="ECO:0000256" key="4">
    <source>
        <dbReference type="ARBA" id="ARBA00022552"/>
    </source>
</evidence>
<dbReference type="InterPro" id="IPR029026">
    <property type="entry name" value="tRNA_m1G_MTases_N"/>
</dbReference>
<dbReference type="InterPro" id="IPR029028">
    <property type="entry name" value="Alpha/beta_knot_MTases"/>
</dbReference>
<gene>
    <name evidence="13" type="ORF">QTN89_14425</name>
</gene>
<evidence type="ECO:0000256" key="7">
    <source>
        <dbReference type="ARBA" id="ARBA00022691"/>
    </source>
</evidence>
<dbReference type="Gene3D" id="3.40.1280.10">
    <property type="match status" value="1"/>
</dbReference>
<keyword evidence="14" id="KW-1185">Reference proteome</keyword>
<feature type="domain" description="Ribosomal RNA small subunit methyltransferase E methyltransferase" evidence="11">
    <location>
        <begin position="78"/>
        <end position="233"/>
    </location>
</feature>
<evidence type="ECO:0000256" key="5">
    <source>
        <dbReference type="ARBA" id="ARBA00022603"/>
    </source>
</evidence>
<dbReference type="CDD" id="cd18084">
    <property type="entry name" value="RsmE-like"/>
    <property type="match status" value="1"/>
</dbReference>
<dbReference type="Pfam" id="PF04452">
    <property type="entry name" value="Methyltrans_RNA"/>
    <property type="match status" value="1"/>
</dbReference>
<dbReference type="GO" id="GO:0008168">
    <property type="term" value="F:methyltransferase activity"/>
    <property type="evidence" value="ECO:0007669"/>
    <property type="project" value="UniProtKB-KW"/>
</dbReference>
<evidence type="ECO:0000256" key="9">
    <source>
        <dbReference type="ARBA" id="ARBA00047944"/>
    </source>
</evidence>
<keyword evidence="3 10" id="KW-0963">Cytoplasm</keyword>
<evidence type="ECO:0000256" key="3">
    <source>
        <dbReference type="ARBA" id="ARBA00022490"/>
    </source>
</evidence>
<dbReference type="InterPro" id="IPR046886">
    <property type="entry name" value="RsmE_MTase_dom"/>
</dbReference>
<evidence type="ECO:0000313" key="14">
    <source>
        <dbReference type="Proteomes" id="UP001239462"/>
    </source>
</evidence>
<keyword evidence="5 10" id="KW-0489">Methyltransferase</keyword>
<comment type="caution">
    <text evidence="13">The sequence shown here is derived from an EMBL/GenBank/DDBJ whole genome shotgun (WGS) entry which is preliminary data.</text>
</comment>
<protein>
    <recommendedName>
        <fullName evidence="10">Ribosomal RNA small subunit methyltransferase E</fullName>
        <ecNumber evidence="10">2.1.1.193</ecNumber>
    </recommendedName>
</protein>
<feature type="domain" description="Ribosomal RNA small subunit methyltransferase E PUA-like" evidence="12">
    <location>
        <begin position="19"/>
        <end position="63"/>
    </location>
</feature>
<evidence type="ECO:0000256" key="2">
    <source>
        <dbReference type="ARBA" id="ARBA00005528"/>
    </source>
</evidence>
<keyword evidence="4 10" id="KW-0698">rRNA processing</keyword>
<dbReference type="Proteomes" id="UP001239462">
    <property type="component" value="Unassembled WGS sequence"/>
</dbReference>
<reference evidence="13 14" key="1">
    <citation type="submission" date="2023-06" db="EMBL/GenBank/DDBJ databases">
        <title>Roseiconus lacunae JC819 isolated from Gulf of Mannar region, Tamil Nadu.</title>
        <authorList>
            <person name="Pk S."/>
            <person name="Ch S."/>
            <person name="Ch V.R."/>
        </authorList>
    </citation>
    <scope>NUCLEOTIDE SEQUENCE [LARGE SCALE GENOMIC DNA]</scope>
    <source>
        <strain evidence="13 14">JC819</strain>
    </source>
</reference>
<dbReference type="PIRSF" id="PIRSF015601">
    <property type="entry name" value="MTase_slr0722"/>
    <property type="match status" value="1"/>
</dbReference>
<accession>A0ABT7PJH2</accession>
<comment type="function">
    <text evidence="8 10">Specifically methylates the N3 position of the uracil ring of uridine 1498 (m3U1498) in 16S rRNA. Acts on the fully assembled 30S ribosomal subunit.</text>
</comment>
<dbReference type="SUPFAM" id="SSF88697">
    <property type="entry name" value="PUA domain-like"/>
    <property type="match status" value="1"/>
</dbReference>
<evidence type="ECO:0000259" key="11">
    <source>
        <dbReference type="Pfam" id="PF04452"/>
    </source>
</evidence>
<dbReference type="EMBL" id="JASZZN010000009">
    <property type="protein sequence ID" value="MDM4016638.1"/>
    <property type="molecule type" value="Genomic_DNA"/>
</dbReference>